<sequence>MVYILILIWNGEKYLPKLFESLRNLDYPQDKIKIITFDSNSTDGSINFLENLNLKNLKIIKLLKNPGFAQGNNIGMKFTLENNADYVVLLNQDTFVEPNFLTELIAPAEREEKIGVVQPLILYYDKPEEIASTGNQLHYLGYGWCKENHKLVSEYQKTKAPENKNLVYASGAAVLYKTKMLKEIGLFDENYFSYYEDTDICLRAALAGYKTMLAPEAICYHDNKNPVSKNKIRYFWLEKNRLYLLLKFYQTKTLFLILPMLILTDLGKLFSAFKNNFVWPWLKARLWFLINFKKWHTARQTIQKNRGVGDRELLKDFAGEIIYQETNNFLLNKIGNPILKLYWLIIKKII</sequence>
<dbReference type="Gene3D" id="3.90.550.10">
    <property type="entry name" value="Spore Coat Polysaccharide Biosynthesis Protein SpsA, Chain A"/>
    <property type="match status" value="1"/>
</dbReference>
<organism evidence="5 6">
    <name type="scientific">Candidatus Kuenenbacteria bacterium CG10_big_fil_rev_8_21_14_0_10_36_11</name>
    <dbReference type="NCBI Taxonomy" id="1974618"/>
    <lineage>
        <taxon>Bacteria</taxon>
        <taxon>Candidatus Kueneniibacteriota</taxon>
    </lineage>
</organism>
<dbReference type="CDD" id="cd04186">
    <property type="entry name" value="GT_2_like_c"/>
    <property type="match status" value="1"/>
</dbReference>
<dbReference type="SUPFAM" id="SSF53448">
    <property type="entry name" value="Nucleotide-diphospho-sugar transferases"/>
    <property type="match status" value="1"/>
</dbReference>
<evidence type="ECO:0000256" key="3">
    <source>
        <dbReference type="ARBA" id="ARBA00022679"/>
    </source>
</evidence>
<evidence type="ECO:0000256" key="2">
    <source>
        <dbReference type="ARBA" id="ARBA00022676"/>
    </source>
</evidence>
<keyword evidence="3" id="KW-0808">Transferase</keyword>
<comment type="caution">
    <text evidence="5">The sequence shown here is derived from an EMBL/GenBank/DDBJ whole genome shotgun (WGS) entry which is preliminary data.</text>
</comment>
<name>A0A2M6WAW6_9BACT</name>
<evidence type="ECO:0000313" key="6">
    <source>
        <dbReference type="Proteomes" id="UP000231464"/>
    </source>
</evidence>
<accession>A0A2M6WAW6</accession>
<dbReference type="PANTHER" id="PTHR43179:SF12">
    <property type="entry name" value="GALACTOFURANOSYLTRANSFERASE GLFT2"/>
    <property type="match status" value="1"/>
</dbReference>
<dbReference type="InterPro" id="IPR029044">
    <property type="entry name" value="Nucleotide-diphossugar_trans"/>
</dbReference>
<evidence type="ECO:0000259" key="4">
    <source>
        <dbReference type="Pfam" id="PF00535"/>
    </source>
</evidence>
<keyword evidence="2" id="KW-0328">Glycosyltransferase</keyword>
<dbReference type="Proteomes" id="UP000231464">
    <property type="component" value="Unassembled WGS sequence"/>
</dbReference>
<dbReference type="PANTHER" id="PTHR43179">
    <property type="entry name" value="RHAMNOSYLTRANSFERASE WBBL"/>
    <property type="match status" value="1"/>
</dbReference>
<gene>
    <name evidence="5" type="ORF">COU23_01335</name>
</gene>
<protein>
    <recommendedName>
        <fullName evidence="4">Glycosyltransferase 2-like domain-containing protein</fullName>
    </recommendedName>
</protein>
<dbReference type="AlphaFoldDB" id="A0A2M6WAW6"/>
<comment type="similarity">
    <text evidence="1">Belongs to the glycosyltransferase 2 family.</text>
</comment>
<proteinExistence type="inferred from homology"/>
<reference evidence="6" key="1">
    <citation type="submission" date="2017-09" db="EMBL/GenBank/DDBJ databases">
        <title>Depth-based differentiation of microbial function through sediment-hosted aquifers and enrichment of novel symbionts in the deep terrestrial subsurface.</title>
        <authorList>
            <person name="Probst A.J."/>
            <person name="Ladd B."/>
            <person name="Jarett J.K."/>
            <person name="Geller-Mcgrath D.E."/>
            <person name="Sieber C.M.K."/>
            <person name="Emerson J.B."/>
            <person name="Anantharaman K."/>
            <person name="Thomas B.C."/>
            <person name="Malmstrom R."/>
            <person name="Stieglmeier M."/>
            <person name="Klingl A."/>
            <person name="Woyke T."/>
            <person name="Ryan C.M."/>
            <person name="Banfield J.F."/>
        </authorList>
    </citation>
    <scope>NUCLEOTIDE SEQUENCE [LARGE SCALE GENOMIC DNA]</scope>
</reference>
<evidence type="ECO:0000313" key="5">
    <source>
        <dbReference type="EMBL" id="PIT89932.1"/>
    </source>
</evidence>
<dbReference type="Pfam" id="PF00535">
    <property type="entry name" value="Glycos_transf_2"/>
    <property type="match status" value="1"/>
</dbReference>
<dbReference type="EMBL" id="PFBP01000020">
    <property type="protein sequence ID" value="PIT89932.1"/>
    <property type="molecule type" value="Genomic_DNA"/>
</dbReference>
<dbReference type="InterPro" id="IPR001173">
    <property type="entry name" value="Glyco_trans_2-like"/>
</dbReference>
<evidence type="ECO:0000256" key="1">
    <source>
        <dbReference type="ARBA" id="ARBA00006739"/>
    </source>
</evidence>
<dbReference type="GO" id="GO:0016757">
    <property type="term" value="F:glycosyltransferase activity"/>
    <property type="evidence" value="ECO:0007669"/>
    <property type="project" value="UniProtKB-KW"/>
</dbReference>
<feature type="domain" description="Glycosyltransferase 2-like" evidence="4">
    <location>
        <begin position="4"/>
        <end position="184"/>
    </location>
</feature>